<organism evidence="1 2">
    <name type="scientific">Cordylochernes scorpioides</name>
    <dbReference type="NCBI Taxonomy" id="51811"/>
    <lineage>
        <taxon>Eukaryota</taxon>
        <taxon>Metazoa</taxon>
        <taxon>Ecdysozoa</taxon>
        <taxon>Arthropoda</taxon>
        <taxon>Chelicerata</taxon>
        <taxon>Arachnida</taxon>
        <taxon>Pseudoscorpiones</taxon>
        <taxon>Cheliferoidea</taxon>
        <taxon>Chernetidae</taxon>
        <taxon>Cordylochernes</taxon>
    </lineage>
</organism>
<protein>
    <submittedName>
        <fullName evidence="1">Uncharacterized protein</fullName>
    </submittedName>
</protein>
<evidence type="ECO:0000313" key="2">
    <source>
        <dbReference type="Proteomes" id="UP001235939"/>
    </source>
</evidence>
<keyword evidence="2" id="KW-1185">Reference proteome</keyword>
<dbReference type="InterPro" id="IPR005312">
    <property type="entry name" value="DUF1759"/>
</dbReference>
<reference evidence="1 2" key="1">
    <citation type="submission" date="2022-01" db="EMBL/GenBank/DDBJ databases">
        <title>A chromosomal length assembly of Cordylochernes scorpioides.</title>
        <authorList>
            <person name="Zeh D."/>
            <person name="Zeh J."/>
        </authorList>
    </citation>
    <scope>NUCLEOTIDE SEQUENCE [LARGE SCALE GENOMIC DNA]</scope>
    <source>
        <strain evidence="1">IN4F17</strain>
        <tissue evidence="1">Whole Body</tissue>
    </source>
</reference>
<accession>A0ABY6L8S9</accession>
<dbReference type="Pfam" id="PF03564">
    <property type="entry name" value="DUF1759"/>
    <property type="match status" value="1"/>
</dbReference>
<dbReference type="Proteomes" id="UP001235939">
    <property type="component" value="Chromosome 15"/>
</dbReference>
<gene>
    <name evidence="1" type="ORF">LAZ67_15001510</name>
</gene>
<evidence type="ECO:0000313" key="1">
    <source>
        <dbReference type="EMBL" id="UYV77556.1"/>
    </source>
</evidence>
<name>A0ABY6L8S9_9ARAC</name>
<proteinExistence type="predicted"/>
<sequence length="109" mass="12601">MKVGTRAERLVKSYPLTKANYPKVIEALKDRFGDKVILTEVYVRQLLKLVINNVRKKNVSLESLYDQVESHIRSLDSLLCEEKLRVNKELPTLRMDLGNHHIEETPGIT</sequence>
<dbReference type="EMBL" id="CP092877">
    <property type="protein sequence ID" value="UYV77556.1"/>
    <property type="molecule type" value="Genomic_DNA"/>
</dbReference>